<dbReference type="GO" id="GO:0016491">
    <property type="term" value="F:oxidoreductase activity"/>
    <property type="evidence" value="ECO:0007669"/>
    <property type="project" value="InterPro"/>
</dbReference>
<dbReference type="InterPro" id="IPR011008">
    <property type="entry name" value="Dimeric_a/b-barrel"/>
</dbReference>
<dbReference type="OrthoDB" id="6778120at2"/>
<dbReference type="InterPro" id="IPR009799">
    <property type="entry name" value="EthD_dom"/>
</dbReference>
<evidence type="ECO:0000259" key="1">
    <source>
        <dbReference type="Pfam" id="PF07110"/>
    </source>
</evidence>
<evidence type="ECO:0000313" key="2">
    <source>
        <dbReference type="EMBL" id="AVR87148.1"/>
    </source>
</evidence>
<dbReference type="RefSeq" id="WP_107219606.1">
    <property type="nucleotide sequence ID" value="NZ_CP028339.1"/>
</dbReference>
<accession>A0A2R4BIJ5</accession>
<feature type="domain" description="EthD" evidence="1">
    <location>
        <begin position="151"/>
        <end position="238"/>
    </location>
</feature>
<dbReference type="Proteomes" id="UP000241885">
    <property type="component" value="Chromosome"/>
</dbReference>
<reference evidence="2 3" key="1">
    <citation type="submission" date="2018-03" db="EMBL/GenBank/DDBJ databases">
        <title>Complete genome sequence of Thauera aromatica, a model organism for studying aromatic compound degradation under denitrifying conditions.</title>
        <authorList>
            <person name="Lo H.-Y."/>
            <person name="Goris T."/>
            <person name="Boll M."/>
            <person name="Mueller J.A."/>
        </authorList>
    </citation>
    <scope>NUCLEOTIDE SEQUENCE [LARGE SCALE GENOMIC DNA]</scope>
    <source>
        <strain evidence="2 3">K172</strain>
    </source>
</reference>
<keyword evidence="3" id="KW-1185">Reference proteome</keyword>
<dbReference type="AlphaFoldDB" id="A0A2R4BIJ5"/>
<dbReference type="SUPFAM" id="SSF54909">
    <property type="entry name" value="Dimeric alpha+beta barrel"/>
    <property type="match status" value="1"/>
</dbReference>
<evidence type="ECO:0000313" key="3">
    <source>
        <dbReference type="Proteomes" id="UP000241885"/>
    </source>
</evidence>
<dbReference type="KEGG" id="tak:Tharo_0197"/>
<organism evidence="2 3">
    <name type="scientific">Thauera aromatica K172</name>
    <dbReference type="NCBI Taxonomy" id="44139"/>
    <lineage>
        <taxon>Bacteria</taxon>
        <taxon>Pseudomonadati</taxon>
        <taxon>Pseudomonadota</taxon>
        <taxon>Betaproteobacteria</taxon>
        <taxon>Rhodocyclales</taxon>
        <taxon>Zoogloeaceae</taxon>
        <taxon>Thauera</taxon>
    </lineage>
</organism>
<gene>
    <name evidence="2" type="ORF">Tharo_0197</name>
</gene>
<proteinExistence type="predicted"/>
<feature type="domain" description="EthD" evidence="1">
    <location>
        <begin position="12"/>
        <end position="101"/>
    </location>
</feature>
<name>A0A2R4BIJ5_THAAR</name>
<dbReference type="Pfam" id="PF07110">
    <property type="entry name" value="EthD"/>
    <property type="match status" value="2"/>
</dbReference>
<dbReference type="EMBL" id="CP028339">
    <property type="protein sequence ID" value="AVR87148.1"/>
    <property type="molecule type" value="Genomic_DNA"/>
</dbReference>
<protein>
    <recommendedName>
        <fullName evidence="1">EthD domain-containing protein</fullName>
    </recommendedName>
</protein>
<dbReference type="Gene3D" id="3.30.70.100">
    <property type="match status" value="2"/>
</dbReference>
<sequence>MPIKLMAASRRRPGLTRAEYQRYLEFYHGTIARRERFKIDSYIQNHVIDGAFGTLGDETHQQVADRDAVVELTFANFPDMLATLEPATPSAASQDGKFFADECNNIIVMAEEEEIPVPSPLPSFNPGLGIVQGVGALKVLHYIMRDDTVYREDYYQYWREAHEEALEKAPYAREQLRRCVANKRCRINDNDGAARKHFKMVDPPVYDLVVSHWYDTMEHAGAFRQYQEALMKNTRKFANWSKSFYLYTKQIVIIRDTEK</sequence>